<dbReference type="InterPro" id="IPR036734">
    <property type="entry name" value="Neur_chan_lig-bd_sf"/>
</dbReference>
<accession>A0A7R9KXU4</accession>
<organism evidence="2">
    <name type="scientific">Medioppia subpectinata</name>
    <dbReference type="NCBI Taxonomy" id="1979941"/>
    <lineage>
        <taxon>Eukaryota</taxon>
        <taxon>Metazoa</taxon>
        <taxon>Ecdysozoa</taxon>
        <taxon>Arthropoda</taxon>
        <taxon>Chelicerata</taxon>
        <taxon>Arachnida</taxon>
        <taxon>Acari</taxon>
        <taxon>Acariformes</taxon>
        <taxon>Sarcoptiformes</taxon>
        <taxon>Oribatida</taxon>
        <taxon>Brachypylina</taxon>
        <taxon>Oppioidea</taxon>
        <taxon>Oppiidae</taxon>
        <taxon>Medioppia</taxon>
    </lineage>
</organism>
<dbReference type="Gene3D" id="2.70.170.10">
    <property type="entry name" value="Neurotransmitter-gated ion-channel ligand-binding domain"/>
    <property type="match status" value="1"/>
</dbReference>
<evidence type="ECO:0000313" key="3">
    <source>
        <dbReference type="Proteomes" id="UP000759131"/>
    </source>
</evidence>
<dbReference type="Pfam" id="PF02931">
    <property type="entry name" value="Neur_chan_LBD"/>
    <property type="match status" value="1"/>
</dbReference>
<feature type="non-terminal residue" evidence="2">
    <location>
        <position position="112"/>
    </location>
</feature>
<sequence length="112" mass="13004">MFVISIHSCRLYLQRLLFTIAVLNMFGANSVVTHPAAKRLYDDLLSDYNRLIRPSKNHSYKLTVNIGLKLSQLVDINWYDYNLMWRPADYGGVDMIHVPAENLWLPGLPSFY</sequence>
<gene>
    <name evidence="2" type="ORF">OSB1V03_LOCUS11625</name>
</gene>
<dbReference type="Proteomes" id="UP000759131">
    <property type="component" value="Unassembled WGS sequence"/>
</dbReference>
<proteinExistence type="predicted"/>
<dbReference type="InterPro" id="IPR006202">
    <property type="entry name" value="Neur_chan_lig-bd"/>
</dbReference>
<keyword evidence="3" id="KW-1185">Reference proteome</keyword>
<protein>
    <recommendedName>
        <fullName evidence="1">Neurotransmitter-gated ion-channel ligand-binding domain-containing protein</fullName>
    </recommendedName>
</protein>
<evidence type="ECO:0000259" key="1">
    <source>
        <dbReference type="Pfam" id="PF02931"/>
    </source>
</evidence>
<name>A0A7R9KXU4_9ACAR</name>
<dbReference type="OrthoDB" id="6501204at2759"/>
<feature type="domain" description="Neurotransmitter-gated ion-channel ligand-binding" evidence="1">
    <location>
        <begin position="38"/>
        <end position="106"/>
    </location>
</feature>
<dbReference type="GO" id="GO:0005230">
    <property type="term" value="F:extracellular ligand-gated monoatomic ion channel activity"/>
    <property type="evidence" value="ECO:0007669"/>
    <property type="project" value="InterPro"/>
</dbReference>
<dbReference type="SUPFAM" id="SSF63712">
    <property type="entry name" value="Nicotinic receptor ligand binding domain-like"/>
    <property type="match status" value="1"/>
</dbReference>
<evidence type="ECO:0000313" key="2">
    <source>
        <dbReference type="EMBL" id="CAD7631216.1"/>
    </source>
</evidence>
<dbReference type="AlphaFoldDB" id="A0A7R9KXU4"/>
<dbReference type="EMBL" id="CAJPIZ010009153">
    <property type="protein sequence ID" value="CAG2111646.1"/>
    <property type="molecule type" value="Genomic_DNA"/>
</dbReference>
<reference evidence="2" key="1">
    <citation type="submission" date="2020-11" db="EMBL/GenBank/DDBJ databases">
        <authorList>
            <person name="Tran Van P."/>
        </authorList>
    </citation>
    <scope>NUCLEOTIDE SEQUENCE</scope>
</reference>
<dbReference type="GO" id="GO:0016020">
    <property type="term" value="C:membrane"/>
    <property type="evidence" value="ECO:0007669"/>
    <property type="project" value="InterPro"/>
</dbReference>
<dbReference type="EMBL" id="OC863728">
    <property type="protein sequence ID" value="CAD7631216.1"/>
    <property type="molecule type" value="Genomic_DNA"/>
</dbReference>